<dbReference type="PANTHER" id="PTHR48090:SF3">
    <property type="entry name" value="UNDECAPRENYL-PHOSPHATE 4-DEOXY-4-FORMAMIDO-L-ARABINOSE TRANSFERASE"/>
    <property type="match status" value="1"/>
</dbReference>
<dbReference type="EMBL" id="BLRU01000026">
    <property type="protein sequence ID" value="GFP18973.1"/>
    <property type="molecule type" value="Genomic_DNA"/>
</dbReference>
<evidence type="ECO:0000313" key="11">
    <source>
        <dbReference type="EMBL" id="GFP18973.1"/>
    </source>
</evidence>
<evidence type="ECO:0000256" key="9">
    <source>
        <dbReference type="SAM" id="Phobius"/>
    </source>
</evidence>
<evidence type="ECO:0000256" key="4">
    <source>
        <dbReference type="ARBA" id="ARBA00022679"/>
    </source>
</evidence>
<evidence type="ECO:0000259" key="10">
    <source>
        <dbReference type="Pfam" id="PF00535"/>
    </source>
</evidence>
<evidence type="ECO:0000313" key="14">
    <source>
        <dbReference type="Proteomes" id="UP000588083"/>
    </source>
</evidence>
<keyword evidence="8 9" id="KW-0472">Membrane</keyword>
<dbReference type="Proteomes" id="UP000588083">
    <property type="component" value="Unassembled WGS sequence"/>
</dbReference>
<keyword evidence="5 9" id="KW-0812">Transmembrane</keyword>
<evidence type="ECO:0000256" key="2">
    <source>
        <dbReference type="ARBA" id="ARBA00022475"/>
    </source>
</evidence>
<keyword evidence="4" id="KW-0808">Transferase</keyword>
<dbReference type="PANTHER" id="PTHR48090">
    <property type="entry name" value="UNDECAPRENYL-PHOSPHATE 4-DEOXY-4-FORMAMIDO-L-ARABINOSE TRANSFERASE-RELATED"/>
    <property type="match status" value="1"/>
</dbReference>
<sequence length="334" mass="38058">MKIGLFSREKNLNPDIRQESGEVDLSVVVPVYNEVESLKPLYHRLQEVLDKMDRSYEVLLVDDGSNDGSLEKMKSIHAENNRFKIIQFRRNFGQTAAIAAGFRFARGKVVVTMDADLQNDPQDIPSILEKMEEGYDVVSGWRKNRHDKFLTRTLPSMYANWLISQLTGVHLHDYGCTLKAYTRDVVKNIDLYGEMHRYIPALASWLGVSVAEVPVTHHSRKYGRSKYGLSRLVRVLLDIIALKFLLSYSTRPIQVFGLVGLVSGGLGFFISLYLTVERLFFGKPLANRPLLLLGVLLIFVGLQFISMGLLGEMTVRTYHEAQNKPIYFVKRIID</sequence>
<feature type="domain" description="Glycosyltransferase 2-like" evidence="10">
    <location>
        <begin position="26"/>
        <end position="188"/>
    </location>
</feature>
<dbReference type="Pfam" id="PF00535">
    <property type="entry name" value="Glycos_transf_2"/>
    <property type="match status" value="1"/>
</dbReference>
<dbReference type="InterPro" id="IPR001173">
    <property type="entry name" value="Glyco_trans_2-like"/>
</dbReference>
<dbReference type="GO" id="GO:0009103">
    <property type="term" value="P:lipopolysaccharide biosynthetic process"/>
    <property type="evidence" value="ECO:0007669"/>
    <property type="project" value="UniProtKB-KW"/>
</dbReference>
<dbReference type="EMBL" id="BLRZ01000094">
    <property type="protein sequence ID" value="GFP30727.1"/>
    <property type="molecule type" value="Genomic_DNA"/>
</dbReference>
<comment type="similarity">
    <text evidence="1">Belongs to the glycosyltransferase 2 family.</text>
</comment>
<name>A0A6V8NFM0_9ACTN</name>
<dbReference type="Gene3D" id="3.90.550.10">
    <property type="entry name" value="Spore Coat Polysaccharide Biosynthesis Protein SpsA, Chain A"/>
    <property type="match status" value="1"/>
</dbReference>
<proteinExistence type="inferred from homology"/>
<dbReference type="AlphaFoldDB" id="A0A6V8NFM0"/>
<evidence type="ECO:0000256" key="6">
    <source>
        <dbReference type="ARBA" id="ARBA00022985"/>
    </source>
</evidence>
<feature type="transmembrane region" description="Helical" evidence="9">
    <location>
        <begin position="288"/>
        <end position="310"/>
    </location>
</feature>
<protein>
    <recommendedName>
        <fullName evidence="10">Glycosyltransferase 2-like domain-containing protein</fullName>
    </recommendedName>
</protein>
<evidence type="ECO:0000256" key="8">
    <source>
        <dbReference type="ARBA" id="ARBA00023136"/>
    </source>
</evidence>
<comment type="caution">
    <text evidence="11">The sequence shown here is derived from an EMBL/GenBank/DDBJ whole genome shotgun (WGS) entry which is preliminary data.</text>
</comment>
<feature type="transmembrane region" description="Helical" evidence="9">
    <location>
        <begin position="255"/>
        <end position="276"/>
    </location>
</feature>
<evidence type="ECO:0000256" key="7">
    <source>
        <dbReference type="ARBA" id="ARBA00022989"/>
    </source>
</evidence>
<organism evidence="11 13">
    <name type="scientific">Candidatus Hakubella thermalkaliphila</name>
    <dbReference type="NCBI Taxonomy" id="2754717"/>
    <lineage>
        <taxon>Bacteria</taxon>
        <taxon>Bacillati</taxon>
        <taxon>Actinomycetota</taxon>
        <taxon>Actinomycetota incertae sedis</taxon>
        <taxon>Candidatus Hakubellales</taxon>
        <taxon>Candidatus Hakubellaceae</taxon>
        <taxon>Candidatus Hakubella</taxon>
    </lineage>
</organism>
<dbReference type="GO" id="GO:0005886">
    <property type="term" value="C:plasma membrane"/>
    <property type="evidence" value="ECO:0007669"/>
    <property type="project" value="TreeGrafter"/>
</dbReference>
<keyword evidence="2" id="KW-1003">Cell membrane</keyword>
<keyword evidence="14" id="KW-1185">Reference proteome</keyword>
<keyword evidence="7 9" id="KW-1133">Transmembrane helix</keyword>
<dbReference type="GO" id="GO:0099621">
    <property type="term" value="F:undecaprenyl-phosphate 4-deoxy-4-formamido-L-arabinose transferase activity"/>
    <property type="evidence" value="ECO:0007669"/>
    <property type="project" value="TreeGrafter"/>
</dbReference>
<evidence type="ECO:0000313" key="13">
    <source>
        <dbReference type="Proteomes" id="UP000574717"/>
    </source>
</evidence>
<keyword evidence="6" id="KW-0448">Lipopolysaccharide biosynthesis</keyword>
<dbReference type="InterPro" id="IPR029044">
    <property type="entry name" value="Nucleotide-diphossugar_trans"/>
</dbReference>
<reference evidence="13 14" key="1">
    <citation type="journal article" date="2020" name="Front. Microbiol.">
        <title>Single-cell genomics of novel Actinobacteria with the Wood-Ljungdahl pathway discovered in a serpentinizing system.</title>
        <authorList>
            <person name="Merino N."/>
            <person name="Kawai M."/>
            <person name="Boyd E.S."/>
            <person name="Colman D.R."/>
            <person name="McGlynn S.E."/>
            <person name="Nealson K.H."/>
            <person name="Kurokawa K."/>
            <person name="Hongoh Y."/>
        </authorList>
    </citation>
    <scope>NUCLEOTIDE SEQUENCE [LARGE SCALE GENOMIC DNA]</scope>
    <source>
        <strain evidence="11 13">S03</strain>
        <strain evidence="12 14">S34</strain>
    </source>
</reference>
<evidence type="ECO:0000256" key="5">
    <source>
        <dbReference type="ARBA" id="ARBA00022692"/>
    </source>
</evidence>
<keyword evidence="3" id="KW-0328">Glycosyltransferase</keyword>
<gene>
    <name evidence="11" type="ORF">HKBW3S03_00477</name>
    <name evidence="12" type="ORF">HKBW3S34_01646</name>
</gene>
<evidence type="ECO:0000256" key="3">
    <source>
        <dbReference type="ARBA" id="ARBA00022676"/>
    </source>
</evidence>
<evidence type="ECO:0000313" key="12">
    <source>
        <dbReference type="EMBL" id="GFP30727.1"/>
    </source>
</evidence>
<accession>A0A6V8NFM0</accession>
<evidence type="ECO:0000256" key="1">
    <source>
        <dbReference type="ARBA" id="ARBA00006739"/>
    </source>
</evidence>
<dbReference type="Proteomes" id="UP000574717">
    <property type="component" value="Unassembled WGS sequence"/>
</dbReference>
<dbReference type="CDD" id="cd04187">
    <property type="entry name" value="DPM1_like_bac"/>
    <property type="match status" value="1"/>
</dbReference>
<dbReference type="SUPFAM" id="SSF53448">
    <property type="entry name" value="Nucleotide-diphospho-sugar transferases"/>
    <property type="match status" value="1"/>
</dbReference>
<dbReference type="InterPro" id="IPR050256">
    <property type="entry name" value="Glycosyltransferase_2"/>
</dbReference>